<dbReference type="SUPFAM" id="SSF53448">
    <property type="entry name" value="Nucleotide-diphospho-sugar transferases"/>
    <property type="match status" value="1"/>
</dbReference>
<evidence type="ECO:0000313" key="1">
    <source>
        <dbReference type="EMBL" id="QJA58891.1"/>
    </source>
</evidence>
<dbReference type="AlphaFoldDB" id="A0A6M3INS3"/>
<dbReference type="EMBL" id="MT142302">
    <property type="protein sequence ID" value="QJA77783.1"/>
    <property type="molecule type" value="Genomic_DNA"/>
</dbReference>
<dbReference type="InterPro" id="IPR029044">
    <property type="entry name" value="Nucleotide-diphossugar_trans"/>
</dbReference>
<dbReference type="Gene3D" id="3.90.550.10">
    <property type="entry name" value="Spore Coat Polysaccharide Biosynthesis Protein SpsA, Chain A"/>
    <property type="match status" value="1"/>
</dbReference>
<name>A0A6M3INS3_9ZZZZ</name>
<gene>
    <name evidence="2" type="ORF">MM415A01218_0010</name>
    <name evidence="1" type="ORF">MM415B01386_0009</name>
</gene>
<evidence type="ECO:0000313" key="2">
    <source>
        <dbReference type="EMBL" id="QJA77783.1"/>
    </source>
</evidence>
<accession>A0A6M3INS3</accession>
<protein>
    <submittedName>
        <fullName evidence="1">Uncharacterized protein</fullName>
    </submittedName>
</protein>
<proteinExistence type="predicted"/>
<sequence length="210" mass="23793">MRKVICGKSLFEIYLERLKRLARNDAFAGAGIGLSRDDREMWDIAQKAGVNVLERSPESVSGIPPLSAVFSFIEPIDAEFFMWINGCHPFLRDGTILLAAYRFTSDESLRSLTTVTKKTTHYWDWQGIPVLAPPGYRTDSAGFLYEATHAFHIWSKKEMLENARPWGQTSAKDPHLFVITDPYENLDADTEDELEILAAVGEHRWNSAIV</sequence>
<reference evidence="1" key="1">
    <citation type="submission" date="2020-03" db="EMBL/GenBank/DDBJ databases">
        <title>The deep terrestrial virosphere.</title>
        <authorList>
            <person name="Holmfeldt K."/>
            <person name="Nilsson E."/>
            <person name="Simone D."/>
            <person name="Lopez-Fernandez M."/>
            <person name="Wu X."/>
            <person name="de Brujin I."/>
            <person name="Lundin D."/>
            <person name="Andersson A."/>
            <person name="Bertilsson S."/>
            <person name="Dopson M."/>
        </authorList>
    </citation>
    <scope>NUCLEOTIDE SEQUENCE</scope>
    <source>
        <strain evidence="2">MM415A01218</strain>
        <strain evidence="1">MM415B01386</strain>
    </source>
</reference>
<organism evidence="1">
    <name type="scientific">viral metagenome</name>
    <dbReference type="NCBI Taxonomy" id="1070528"/>
    <lineage>
        <taxon>unclassified sequences</taxon>
        <taxon>metagenomes</taxon>
        <taxon>organismal metagenomes</taxon>
    </lineage>
</organism>
<dbReference type="EMBL" id="MT141345">
    <property type="protein sequence ID" value="QJA58891.1"/>
    <property type="molecule type" value="Genomic_DNA"/>
</dbReference>